<dbReference type="InterPro" id="IPR029039">
    <property type="entry name" value="Flavoprotein-like_sf"/>
</dbReference>
<dbReference type="SUPFAM" id="SSF52218">
    <property type="entry name" value="Flavoproteins"/>
    <property type="match status" value="1"/>
</dbReference>
<dbReference type="PANTHER" id="PTHR43278">
    <property type="entry name" value="NAD(P)H-DEPENDENT FMN-CONTAINING OXIDOREDUCTASE YWQN-RELATED"/>
    <property type="match status" value="1"/>
</dbReference>
<organism evidence="4 5">
    <name type="scientific">Alkalibacterium olivapovliticus</name>
    <dbReference type="NCBI Taxonomy" id="99907"/>
    <lineage>
        <taxon>Bacteria</taxon>
        <taxon>Bacillati</taxon>
        <taxon>Bacillota</taxon>
        <taxon>Bacilli</taxon>
        <taxon>Lactobacillales</taxon>
        <taxon>Carnobacteriaceae</taxon>
        <taxon>Alkalibacterium</taxon>
    </lineage>
</organism>
<evidence type="ECO:0000256" key="1">
    <source>
        <dbReference type="ARBA" id="ARBA00022630"/>
    </source>
</evidence>
<dbReference type="Proteomes" id="UP000238205">
    <property type="component" value="Unassembled WGS sequence"/>
</dbReference>
<dbReference type="InterPro" id="IPR051796">
    <property type="entry name" value="ISF_SsuE-like"/>
</dbReference>
<sequence>MEFSKAAHGRKNDKRIFLNASKNADGKTTLLAKELFGDLPYKQVNLAEYEIPQVGKGTGDYEYIWNQIKAADILLIGTPIYWSDISGYLKTFIDHLSVSEELKGADLYVIAQGSATDQNAALTTIYNTLNHVASRFGMNFVGIASMDDEVSQLNEVLHHKMN</sequence>
<proteinExistence type="predicted"/>
<reference evidence="4 5" key="1">
    <citation type="submission" date="2018-03" db="EMBL/GenBank/DDBJ databases">
        <title>Genomic Encyclopedia of Archaeal and Bacterial Type Strains, Phase II (KMG-II): from individual species to whole genera.</title>
        <authorList>
            <person name="Goeker M."/>
        </authorList>
    </citation>
    <scope>NUCLEOTIDE SEQUENCE [LARGE SCALE GENOMIC DNA]</scope>
    <source>
        <strain evidence="4 5">DSM 13175</strain>
    </source>
</reference>
<dbReference type="OrthoDB" id="9805976at2"/>
<name>A0A2T0VWX0_9LACT</name>
<dbReference type="PANTHER" id="PTHR43278:SF4">
    <property type="entry name" value="NAD(P)H-DEPENDENT FMN-CONTAINING OXIDOREDUCTASE YWQN-RELATED"/>
    <property type="match status" value="1"/>
</dbReference>
<dbReference type="AlphaFoldDB" id="A0A2T0VWX0"/>
<dbReference type="RefSeq" id="WP_106195829.1">
    <property type="nucleotide sequence ID" value="NZ_PVTO01000031.1"/>
</dbReference>
<keyword evidence="1" id="KW-0285">Flavoprotein</keyword>
<dbReference type="GO" id="GO:0016491">
    <property type="term" value="F:oxidoreductase activity"/>
    <property type="evidence" value="ECO:0007669"/>
    <property type="project" value="InterPro"/>
</dbReference>
<evidence type="ECO:0000313" key="4">
    <source>
        <dbReference type="EMBL" id="PRY76527.1"/>
    </source>
</evidence>
<dbReference type="InterPro" id="IPR005025">
    <property type="entry name" value="FMN_Rdtase-like_dom"/>
</dbReference>
<protein>
    <submittedName>
        <fullName evidence="4">Multimeric flavodoxin WrbA</fullName>
    </submittedName>
</protein>
<feature type="domain" description="NADPH-dependent FMN reductase-like" evidence="3">
    <location>
        <begin position="17"/>
        <end position="141"/>
    </location>
</feature>
<comment type="caution">
    <text evidence="4">The sequence shown here is derived from an EMBL/GenBank/DDBJ whole genome shotgun (WGS) entry which is preliminary data.</text>
</comment>
<keyword evidence="2" id="KW-0288">FMN</keyword>
<evidence type="ECO:0000259" key="3">
    <source>
        <dbReference type="Pfam" id="PF03358"/>
    </source>
</evidence>
<dbReference type="Pfam" id="PF03358">
    <property type="entry name" value="FMN_red"/>
    <property type="match status" value="1"/>
</dbReference>
<dbReference type="Gene3D" id="3.40.50.360">
    <property type="match status" value="1"/>
</dbReference>
<accession>A0A2T0VWX0</accession>
<evidence type="ECO:0000313" key="5">
    <source>
        <dbReference type="Proteomes" id="UP000238205"/>
    </source>
</evidence>
<keyword evidence="5" id="KW-1185">Reference proteome</keyword>
<dbReference type="EMBL" id="PVTO01000031">
    <property type="protein sequence ID" value="PRY76527.1"/>
    <property type="molecule type" value="Genomic_DNA"/>
</dbReference>
<gene>
    <name evidence="4" type="ORF">CLV38_13127</name>
</gene>
<evidence type="ECO:0000256" key="2">
    <source>
        <dbReference type="ARBA" id="ARBA00022643"/>
    </source>
</evidence>